<reference evidence="2 3" key="1">
    <citation type="submission" date="2024-05" db="EMBL/GenBank/DDBJ databases">
        <authorList>
            <person name="Wallberg A."/>
        </authorList>
    </citation>
    <scope>NUCLEOTIDE SEQUENCE [LARGE SCALE GENOMIC DNA]</scope>
</reference>
<organism evidence="2 3">
    <name type="scientific">Meganyctiphanes norvegica</name>
    <name type="common">Northern krill</name>
    <name type="synonym">Thysanopoda norvegica</name>
    <dbReference type="NCBI Taxonomy" id="48144"/>
    <lineage>
        <taxon>Eukaryota</taxon>
        <taxon>Metazoa</taxon>
        <taxon>Ecdysozoa</taxon>
        <taxon>Arthropoda</taxon>
        <taxon>Crustacea</taxon>
        <taxon>Multicrustacea</taxon>
        <taxon>Malacostraca</taxon>
        <taxon>Eumalacostraca</taxon>
        <taxon>Eucarida</taxon>
        <taxon>Euphausiacea</taxon>
        <taxon>Euphausiidae</taxon>
        <taxon>Meganyctiphanes</taxon>
    </lineage>
</organism>
<dbReference type="InterPro" id="IPR019321">
    <property type="entry name" value="Nucleoporin_Nup88"/>
</dbReference>
<evidence type="ECO:0000313" key="3">
    <source>
        <dbReference type="Proteomes" id="UP001497623"/>
    </source>
</evidence>
<evidence type="ECO:0000256" key="1">
    <source>
        <dbReference type="SAM" id="MobiDB-lite"/>
    </source>
</evidence>
<dbReference type="Proteomes" id="UP001497623">
    <property type="component" value="Unassembled WGS sequence"/>
</dbReference>
<name>A0AAV2R9U5_MEGNR</name>
<proteinExistence type="predicted"/>
<feature type="region of interest" description="Disordered" evidence="1">
    <location>
        <begin position="48"/>
        <end position="75"/>
    </location>
</feature>
<evidence type="ECO:0000313" key="2">
    <source>
        <dbReference type="EMBL" id="CAL4116289.1"/>
    </source>
</evidence>
<keyword evidence="3" id="KW-1185">Reference proteome</keyword>
<accession>A0AAV2R9U5</accession>
<sequence length="108" mass="12327">RLEVVVRQGMRGLPTLTSGEKMMLKELEEMQSQMSTFTNQLQQINSKETWQAKQMEKTSTTKSYSASRSTPSISDTQLKSLKSALTKESEQLTILLQKVNQMKKDLQL</sequence>
<feature type="non-terminal residue" evidence="2">
    <location>
        <position position="1"/>
    </location>
</feature>
<protein>
    <submittedName>
        <fullName evidence="2">Uncharacterized protein</fullName>
    </submittedName>
</protein>
<gene>
    <name evidence="2" type="ORF">MNOR_LOCUS20950</name>
</gene>
<comment type="caution">
    <text evidence="2">The sequence shown here is derived from an EMBL/GenBank/DDBJ whole genome shotgun (WGS) entry which is preliminary data.</text>
</comment>
<dbReference type="Pfam" id="PF10168">
    <property type="entry name" value="Nup88"/>
    <property type="match status" value="1"/>
</dbReference>
<dbReference type="EMBL" id="CAXKWB010016494">
    <property type="protein sequence ID" value="CAL4116289.1"/>
    <property type="molecule type" value="Genomic_DNA"/>
</dbReference>
<dbReference type="AlphaFoldDB" id="A0AAV2R9U5"/>